<dbReference type="GO" id="GO:0090575">
    <property type="term" value="C:RNA polymerase II transcription regulator complex"/>
    <property type="evidence" value="ECO:0007669"/>
    <property type="project" value="TreeGrafter"/>
</dbReference>
<dbReference type="InterPro" id="IPR036390">
    <property type="entry name" value="WH_DNA-bd_sf"/>
</dbReference>
<keyword evidence="5" id="KW-0539">Nucleus</keyword>
<dbReference type="AlphaFoldDB" id="A0A1Y5IBQ8"/>
<dbReference type="Gene3D" id="1.10.10.10">
    <property type="entry name" value="Winged helix-like DNA-binding domain superfamily/Winged helix DNA-binding domain"/>
    <property type="match status" value="2"/>
</dbReference>
<dbReference type="InterPro" id="IPR015633">
    <property type="entry name" value="E2F"/>
</dbReference>
<evidence type="ECO:0000256" key="6">
    <source>
        <dbReference type="SAM" id="MobiDB-lite"/>
    </source>
</evidence>
<evidence type="ECO:0000256" key="3">
    <source>
        <dbReference type="ARBA" id="ARBA00023125"/>
    </source>
</evidence>
<evidence type="ECO:0000256" key="2">
    <source>
        <dbReference type="ARBA" id="ARBA00023015"/>
    </source>
</evidence>
<dbReference type="FunFam" id="1.10.10.10:FF:000295">
    <property type="entry name" value="E2F transcription factor-like E2FE"/>
    <property type="match status" value="1"/>
</dbReference>
<dbReference type="InterPro" id="IPR003316">
    <property type="entry name" value="E2F_WHTH_DNA-bd_dom"/>
</dbReference>
<feature type="region of interest" description="Disordered" evidence="6">
    <location>
        <begin position="1"/>
        <end position="36"/>
    </location>
</feature>
<dbReference type="PANTHER" id="PTHR12081:SF7">
    <property type="entry name" value="TRANSCRIPTION FACTOR EFL-3"/>
    <property type="match status" value="1"/>
</dbReference>
<dbReference type="GO" id="GO:0000978">
    <property type="term" value="F:RNA polymerase II cis-regulatory region sequence-specific DNA binding"/>
    <property type="evidence" value="ECO:0007669"/>
    <property type="project" value="InterPro"/>
</dbReference>
<gene>
    <name evidence="8" type="ORF">BE221DRAFT_191570</name>
</gene>
<sequence>MSGGGGVESSRASGGTDVPGEDAARTRATPSATSRKDKSLWTLCERFLTIYGDGSKESVSLDDAATRLGVERRRIYDVANVLESVEVLERKAKNQYTWHGVRRLPECLKRLKESGLREFGTDVELDGSTSEGRDGEKEDGTARGGDASDRSSPTNSSTINLDAKQRGEKVTGTKFFGQGRFAVSSASYDSRREKSLGLLSQKFVQLFLASKMNVVSLETAARIIMGEDDDDEAKLKTKIRRLYDIANILCSLRLIRKVHVGETRKPAFLWLQRENSIAELIAQGKGLMWFDKLNEEEEMRLQASIIESKLDGNEVLMVDAENKRRGAFYDSQTKSGSKRPRGRPRLPGGDVDALPSSVPPLGASSMTPEEAARFNQLFAFTTSQLMAQYPLDVRADVNSIMAQSAMGNANYLHLLAQSSVAQAHAARRMENTAKGMSSDSSIDNTAMFVPPLPAFPAMLPAWGMSGLSYHSNHMEHMMRMYETSLATISDNDPSHPDGKIAEQ</sequence>
<dbReference type="Pfam" id="PF02319">
    <property type="entry name" value="WHD_E2F_TDP"/>
    <property type="match status" value="2"/>
</dbReference>
<dbReference type="SUPFAM" id="SSF46785">
    <property type="entry name" value="Winged helix' DNA-binding domain"/>
    <property type="match status" value="2"/>
</dbReference>
<evidence type="ECO:0000256" key="1">
    <source>
        <dbReference type="ARBA" id="ARBA00010940"/>
    </source>
</evidence>
<keyword evidence="2 5" id="KW-0805">Transcription regulation</keyword>
<dbReference type="InterPro" id="IPR036388">
    <property type="entry name" value="WH-like_DNA-bd_sf"/>
</dbReference>
<dbReference type="EMBL" id="KZ155780">
    <property type="protein sequence ID" value="OUS47038.1"/>
    <property type="molecule type" value="Genomic_DNA"/>
</dbReference>
<feature type="region of interest" description="Disordered" evidence="6">
    <location>
        <begin position="122"/>
        <end position="166"/>
    </location>
</feature>
<accession>A0A1Y5IBQ8</accession>
<dbReference type="SMART" id="SM01372">
    <property type="entry name" value="E2F_TDP"/>
    <property type="match status" value="2"/>
</dbReference>
<reference evidence="8" key="1">
    <citation type="submission" date="2017-04" db="EMBL/GenBank/DDBJ databases">
        <title>Population genomics of picophytoplankton unveils novel chromosome hypervariability.</title>
        <authorList>
            <consortium name="DOE Joint Genome Institute"/>
            <person name="Blanc-Mathieu R."/>
            <person name="Krasovec M."/>
            <person name="Hebrard M."/>
            <person name="Yau S."/>
            <person name="Desgranges E."/>
            <person name="Martin J."/>
            <person name="Schackwitz W."/>
            <person name="Kuo A."/>
            <person name="Salin G."/>
            <person name="Donnadieu C."/>
            <person name="Desdevises Y."/>
            <person name="Sanchez-Ferandin S."/>
            <person name="Moreau H."/>
            <person name="Rivals E."/>
            <person name="Grigoriev I.V."/>
            <person name="Grimsley N."/>
            <person name="Eyre-Walker A."/>
            <person name="Piganeau G."/>
        </authorList>
    </citation>
    <scope>NUCLEOTIDE SEQUENCE [LARGE SCALE GENOMIC DNA]</scope>
    <source>
        <strain evidence="8">RCC 1115</strain>
    </source>
</reference>
<dbReference type="GO" id="GO:0000981">
    <property type="term" value="F:DNA-binding transcription factor activity, RNA polymerase II-specific"/>
    <property type="evidence" value="ECO:0007669"/>
    <property type="project" value="TreeGrafter"/>
</dbReference>
<keyword evidence="3 5" id="KW-0238">DNA-binding</keyword>
<comment type="similarity">
    <text evidence="1 5">Belongs to the E2F/DP family.</text>
</comment>
<protein>
    <submittedName>
        <fullName evidence="8">DP-E2F-like protein</fullName>
    </submittedName>
</protein>
<organism evidence="8">
    <name type="scientific">Ostreococcus tauri</name>
    <name type="common">Marine green alga</name>
    <dbReference type="NCBI Taxonomy" id="70448"/>
    <lineage>
        <taxon>Eukaryota</taxon>
        <taxon>Viridiplantae</taxon>
        <taxon>Chlorophyta</taxon>
        <taxon>Mamiellophyceae</taxon>
        <taxon>Mamiellales</taxon>
        <taxon>Bathycoccaceae</taxon>
        <taxon>Ostreococcus</taxon>
    </lineage>
</organism>
<evidence type="ECO:0000256" key="4">
    <source>
        <dbReference type="ARBA" id="ARBA00023163"/>
    </source>
</evidence>
<evidence type="ECO:0000256" key="5">
    <source>
        <dbReference type="RuleBase" id="RU003796"/>
    </source>
</evidence>
<feature type="domain" description="E2F/DP family winged-helix DNA-binding" evidence="7">
    <location>
        <begin position="191"/>
        <end position="272"/>
    </location>
</feature>
<dbReference type="eggNOG" id="KOG2578">
    <property type="taxonomic scope" value="Eukaryota"/>
</dbReference>
<dbReference type="PANTHER" id="PTHR12081">
    <property type="entry name" value="TRANSCRIPTION FACTOR E2F"/>
    <property type="match status" value="1"/>
</dbReference>
<proteinExistence type="inferred from homology"/>
<dbReference type="Proteomes" id="UP000195557">
    <property type="component" value="Unassembled WGS sequence"/>
</dbReference>
<name>A0A1Y5IBQ8_OSTTA</name>
<feature type="region of interest" description="Disordered" evidence="6">
    <location>
        <begin position="327"/>
        <end position="366"/>
    </location>
</feature>
<feature type="domain" description="E2F/DP family winged-helix DNA-binding" evidence="7">
    <location>
        <begin position="35"/>
        <end position="100"/>
    </location>
</feature>
<comment type="subcellular location">
    <subcellularLocation>
        <location evidence="5">Nucleus</location>
    </subcellularLocation>
</comment>
<feature type="compositionally biased region" description="Basic and acidic residues" evidence="6">
    <location>
        <begin position="131"/>
        <end position="149"/>
    </location>
</feature>
<evidence type="ECO:0000313" key="8">
    <source>
        <dbReference type="EMBL" id="OUS47038.1"/>
    </source>
</evidence>
<keyword evidence="4 5" id="KW-0804">Transcription</keyword>
<feature type="compositionally biased region" description="Polar residues" evidence="6">
    <location>
        <begin position="150"/>
        <end position="160"/>
    </location>
</feature>
<evidence type="ECO:0000259" key="7">
    <source>
        <dbReference type="SMART" id="SM01372"/>
    </source>
</evidence>